<dbReference type="InterPro" id="IPR001223">
    <property type="entry name" value="Glyco_hydro18_cat"/>
</dbReference>
<dbReference type="GO" id="GO:0004568">
    <property type="term" value="F:chitinase activity"/>
    <property type="evidence" value="ECO:0007669"/>
    <property type="project" value="TreeGrafter"/>
</dbReference>
<name>A0A6A3BR29_HIBSY</name>
<evidence type="ECO:0000256" key="3">
    <source>
        <dbReference type="ARBA" id="ARBA00022801"/>
    </source>
</evidence>
<evidence type="ECO:0000256" key="2">
    <source>
        <dbReference type="ARBA" id="ARBA00022729"/>
    </source>
</evidence>
<evidence type="ECO:0000259" key="7">
    <source>
        <dbReference type="PROSITE" id="PS51910"/>
    </source>
</evidence>
<comment type="similarity">
    <text evidence="1">Belongs to the glycosyl hydrolase 18 family. Chitinase class V subfamily.</text>
</comment>
<comment type="caution">
    <text evidence="8">The sequence shown here is derived from an EMBL/GenBank/DDBJ whole genome shotgun (WGS) entry which is preliminary data.</text>
</comment>
<reference evidence="8" key="1">
    <citation type="submission" date="2019-09" db="EMBL/GenBank/DDBJ databases">
        <title>Draft genome information of white flower Hibiscus syriacus.</title>
        <authorList>
            <person name="Kim Y.-M."/>
        </authorList>
    </citation>
    <scope>NUCLEOTIDE SEQUENCE [LARGE SCALE GENOMIC DNA]</scope>
    <source>
        <strain evidence="8">YM2019G1</strain>
    </source>
</reference>
<sequence>MTAKLLIFLFFSFPFLLQFHFSAGQNPVRAGYWSADTEFPVSDIDSTLFTHLFCAFADINPQTNRVTVSPVNQPRFSSFTSTVRSRNPNVRTLLSIGGGNSSPVDFASMARQAISRKSFIDSSINLARSYNFHGLDLDWERPSTRTEMDNLGLLLNEWRAALNYESAVTGRPKLLLSAALFYNSYYNSLLHPIQAIRNSLDWINVMAYDFYAPGWSTVTGPPAALFNSDTQVSGDYGIQSWIQSGIPANKLVMGFPFYGRAWRIVNANNHGFFEPTSGAAITPDGAAGYGQIREFIAQNNAVEVYNATVVSNYCYNGTTWIGYDDTQSIRAKVSYVKQNGLLGYYAWHVGADDNWALSRTVKLIKTLRNNGRGRDSALERKKSLEEEKERFQKAAFTLLDMLNSRE</sequence>
<keyword evidence="9" id="KW-1185">Reference proteome</keyword>
<evidence type="ECO:0000313" key="8">
    <source>
        <dbReference type="EMBL" id="KAE8718885.1"/>
    </source>
</evidence>
<dbReference type="PROSITE" id="PS51910">
    <property type="entry name" value="GH18_2"/>
    <property type="match status" value="1"/>
</dbReference>
<organism evidence="8 9">
    <name type="scientific">Hibiscus syriacus</name>
    <name type="common">Rose of Sharon</name>
    <dbReference type="NCBI Taxonomy" id="106335"/>
    <lineage>
        <taxon>Eukaryota</taxon>
        <taxon>Viridiplantae</taxon>
        <taxon>Streptophyta</taxon>
        <taxon>Embryophyta</taxon>
        <taxon>Tracheophyta</taxon>
        <taxon>Spermatophyta</taxon>
        <taxon>Magnoliopsida</taxon>
        <taxon>eudicotyledons</taxon>
        <taxon>Gunneridae</taxon>
        <taxon>Pentapetalae</taxon>
        <taxon>rosids</taxon>
        <taxon>malvids</taxon>
        <taxon>Malvales</taxon>
        <taxon>Malvaceae</taxon>
        <taxon>Malvoideae</taxon>
        <taxon>Hibiscus</taxon>
    </lineage>
</organism>
<dbReference type="EMBL" id="VEPZ02000799">
    <property type="protein sequence ID" value="KAE8718885.1"/>
    <property type="molecule type" value="Genomic_DNA"/>
</dbReference>
<dbReference type="CDD" id="cd02879">
    <property type="entry name" value="GH18_plant_chitinase_class_V"/>
    <property type="match status" value="1"/>
</dbReference>
<evidence type="ECO:0000256" key="5">
    <source>
        <dbReference type="ARBA" id="ARBA00023295"/>
    </source>
</evidence>
<proteinExistence type="inferred from homology"/>
<dbReference type="GO" id="GO:0006032">
    <property type="term" value="P:chitin catabolic process"/>
    <property type="evidence" value="ECO:0007669"/>
    <property type="project" value="TreeGrafter"/>
</dbReference>
<dbReference type="Gene3D" id="3.20.20.80">
    <property type="entry name" value="Glycosidases"/>
    <property type="match status" value="1"/>
</dbReference>
<dbReference type="GO" id="GO:0008061">
    <property type="term" value="F:chitin binding"/>
    <property type="evidence" value="ECO:0007669"/>
    <property type="project" value="InterPro"/>
</dbReference>
<dbReference type="FunFam" id="3.10.50.10:FF:000003">
    <property type="entry name" value="Class V chitinase CHIT5b"/>
    <property type="match status" value="1"/>
</dbReference>
<dbReference type="GO" id="GO:0005576">
    <property type="term" value="C:extracellular region"/>
    <property type="evidence" value="ECO:0007669"/>
    <property type="project" value="TreeGrafter"/>
</dbReference>
<feature type="domain" description="GH18" evidence="7">
    <location>
        <begin position="27"/>
        <end position="368"/>
    </location>
</feature>
<dbReference type="GO" id="GO:0005975">
    <property type="term" value="P:carbohydrate metabolic process"/>
    <property type="evidence" value="ECO:0007669"/>
    <property type="project" value="InterPro"/>
</dbReference>
<keyword evidence="2 6" id="KW-0732">Signal</keyword>
<dbReference type="InterPro" id="IPR029070">
    <property type="entry name" value="Chitinase_insertion_sf"/>
</dbReference>
<dbReference type="Pfam" id="PF00704">
    <property type="entry name" value="Glyco_hydro_18"/>
    <property type="match status" value="1"/>
</dbReference>
<dbReference type="Gene3D" id="3.10.50.10">
    <property type="match status" value="1"/>
</dbReference>
<dbReference type="SMART" id="SM00636">
    <property type="entry name" value="Glyco_18"/>
    <property type="match status" value="1"/>
</dbReference>
<keyword evidence="3" id="KW-0378">Hydrolase</keyword>
<evidence type="ECO:0000256" key="1">
    <source>
        <dbReference type="ARBA" id="ARBA00008682"/>
    </source>
</evidence>
<dbReference type="AlphaFoldDB" id="A0A6A3BR29"/>
<gene>
    <name evidence="8" type="ORF">F3Y22_tig00109987pilonHSYRG00158</name>
</gene>
<evidence type="ECO:0000256" key="6">
    <source>
        <dbReference type="SAM" id="SignalP"/>
    </source>
</evidence>
<dbReference type="InterPro" id="IPR050314">
    <property type="entry name" value="Glycosyl_Hydrlase_18"/>
</dbReference>
<keyword evidence="4" id="KW-0325">Glycoprotein</keyword>
<feature type="signal peptide" evidence="6">
    <location>
        <begin position="1"/>
        <end position="24"/>
    </location>
</feature>
<dbReference type="InterPro" id="IPR017853">
    <property type="entry name" value="GH"/>
</dbReference>
<dbReference type="PANTHER" id="PTHR11177">
    <property type="entry name" value="CHITINASE"/>
    <property type="match status" value="1"/>
</dbReference>
<dbReference type="SUPFAM" id="SSF51445">
    <property type="entry name" value="(Trans)glycosidases"/>
    <property type="match status" value="1"/>
</dbReference>
<dbReference type="SUPFAM" id="SSF54556">
    <property type="entry name" value="Chitinase insertion domain"/>
    <property type="match status" value="1"/>
</dbReference>
<dbReference type="InterPro" id="IPR011583">
    <property type="entry name" value="Chitinase_II/V-like_cat"/>
</dbReference>
<dbReference type="PANTHER" id="PTHR11177:SF383">
    <property type="entry name" value="GLYCOSYL HYDROLASE FAMILY PROTEIN WITH CHITINASE INSERTION DOMAIN-CONTAINING PROTEIN"/>
    <property type="match status" value="1"/>
</dbReference>
<evidence type="ECO:0000313" key="9">
    <source>
        <dbReference type="Proteomes" id="UP000436088"/>
    </source>
</evidence>
<keyword evidence="5" id="KW-0326">Glycosidase</keyword>
<feature type="chain" id="PRO_5025675893" description="GH18 domain-containing protein" evidence="6">
    <location>
        <begin position="25"/>
        <end position="406"/>
    </location>
</feature>
<dbReference type="FunFam" id="3.20.20.80:FF:000091">
    <property type="entry name" value="Class V chitinase CHIT5"/>
    <property type="match status" value="1"/>
</dbReference>
<dbReference type="Proteomes" id="UP000436088">
    <property type="component" value="Unassembled WGS sequence"/>
</dbReference>
<accession>A0A6A3BR29</accession>
<evidence type="ECO:0000256" key="4">
    <source>
        <dbReference type="ARBA" id="ARBA00023180"/>
    </source>
</evidence>
<protein>
    <recommendedName>
        <fullName evidence="7">GH18 domain-containing protein</fullName>
    </recommendedName>
</protein>